<feature type="domain" description="N-terminal Ras-GEF" evidence="1">
    <location>
        <begin position="40"/>
        <end position="83"/>
    </location>
</feature>
<proteinExistence type="predicted"/>
<sequence length="83" mass="9502">MKREALLRELCKEARKRGVHYDQAPDAGKGSHYLVTFGDKTTVIKSGELTPLYVKTIKKQLGVSSFLNVFYLSQKRFHNSEEI</sequence>
<dbReference type="EMBL" id="AILW01000003">
    <property type="protein sequence ID" value="EJF84177.1"/>
    <property type="molecule type" value="Genomic_DNA"/>
</dbReference>
<name>A0ABP2QPL6_BAREL</name>
<evidence type="ECO:0000259" key="1">
    <source>
        <dbReference type="PROSITE" id="PS50212"/>
    </source>
</evidence>
<accession>A0ABP2QPL6</accession>
<dbReference type="PROSITE" id="PS50212">
    <property type="entry name" value="RASGEF_NTER"/>
    <property type="match status" value="1"/>
</dbReference>
<protein>
    <recommendedName>
        <fullName evidence="1">N-terminal Ras-GEF domain-containing protein</fullName>
    </recommendedName>
</protein>
<dbReference type="RefSeq" id="WP_005774028.1">
    <property type="nucleotide sequence ID" value="NZ_JH725139.1"/>
</dbReference>
<organism evidence="2 3">
    <name type="scientific">Bartonella elizabethae Re6043vi</name>
    <dbReference type="NCBI Taxonomy" id="1094554"/>
    <lineage>
        <taxon>Bacteria</taxon>
        <taxon>Pseudomonadati</taxon>
        <taxon>Pseudomonadota</taxon>
        <taxon>Alphaproteobacteria</taxon>
        <taxon>Hyphomicrobiales</taxon>
        <taxon>Bartonellaceae</taxon>
        <taxon>Bartonella</taxon>
    </lineage>
</organism>
<keyword evidence="3" id="KW-1185">Reference proteome</keyword>
<gene>
    <name evidence="2" type="ORF">MCU_00845</name>
</gene>
<reference evidence="2 3" key="1">
    <citation type="submission" date="2012-03" db="EMBL/GenBank/DDBJ databases">
        <title>The Genome Sequence of Bartonella elizabethae Re6043vi.</title>
        <authorList>
            <consortium name="The Broad Institute Genome Sequencing Platform"/>
            <consortium name="The Broad Institute Genome Sequencing Center for Infectious Disease"/>
            <person name="Feldgarden M."/>
            <person name="Kirby J."/>
            <person name="Kosoy M."/>
            <person name="Birtles R."/>
            <person name="Probert W.S."/>
            <person name="Chiaraviglio L."/>
            <person name="Young S.K."/>
            <person name="Zeng Q."/>
            <person name="Gargeya S."/>
            <person name="Fitzgerald M."/>
            <person name="Haas B."/>
            <person name="Abouelleil A."/>
            <person name="Alvarado L."/>
            <person name="Arachchi H.M."/>
            <person name="Berlin A."/>
            <person name="Chapman S.B."/>
            <person name="Gearin G."/>
            <person name="Goldberg J."/>
            <person name="Griggs A."/>
            <person name="Gujja S."/>
            <person name="Hansen M."/>
            <person name="Heiman D."/>
            <person name="Howarth C."/>
            <person name="Larimer J."/>
            <person name="Lui A."/>
            <person name="MacDonald P.J.P."/>
            <person name="McCowen C."/>
            <person name="Montmayeur A."/>
            <person name="Murphy C."/>
            <person name="Neiman D."/>
            <person name="Pearson M."/>
            <person name="Priest M."/>
            <person name="Roberts A."/>
            <person name="Saif S."/>
            <person name="Shea T."/>
            <person name="Sisk P."/>
            <person name="Stolte C."/>
            <person name="Sykes S."/>
            <person name="Wortman J."/>
            <person name="Nusbaum C."/>
            <person name="Birren B."/>
        </authorList>
    </citation>
    <scope>NUCLEOTIDE SEQUENCE [LARGE SCALE GENOMIC DNA]</scope>
    <source>
        <strain evidence="2 3">Re6043vi</strain>
    </source>
</reference>
<comment type="caution">
    <text evidence="2">The sequence shown here is derived from an EMBL/GenBank/DDBJ whole genome shotgun (WGS) entry which is preliminary data.</text>
</comment>
<dbReference type="Proteomes" id="UP000008942">
    <property type="component" value="Unassembled WGS sequence"/>
</dbReference>
<evidence type="ECO:0000313" key="2">
    <source>
        <dbReference type="EMBL" id="EJF84177.1"/>
    </source>
</evidence>
<dbReference type="InterPro" id="IPR000651">
    <property type="entry name" value="Ras-like_Gua-exchang_fac_N"/>
</dbReference>
<evidence type="ECO:0000313" key="3">
    <source>
        <dbReference type="Proteomes" id="UP000008942"/>
    </source>
</evidence>